<dbReference type="GO" id="GO:0046872">
    <property type="term" value="F:metal ion binding"/>
    <property type="evidence" value="ECO:0007669"/>
    <property type="project" value="UniProtKB-UniRule"/>
</dbReference>
<dbReference type="Gene3D" id="3.40.630.10">
    <property type="entry name" value="Zn peptidases"/>
    <property type="match status" value="1"/>
</dbReference>
<dbReference type="AlphaFoldDB" id="A0A1G9I7L2"/>
<dbReference type="InterPro" id="IPR036264">
    <property type="entry name" value="Bact_exopeptidase_dim_dom"/>
</dbReference>
<evidence type="ECO:0000256" key="1">
    <source>
        <dbReference type="ARBA" id="ARBA00001947"/>
    </source>
</evidence>
<dbReference type="InterPro" id="IPR008007">
    <property type="entry name" value="Peptidase_M42"/>
</dbReference>
<keyword evidence="10" id="KW-1185">Reference proteome</keyword>
<evidence type="ECO:0000259" key="8">
    <source>
        <dbReference type="Pfam" id="PF07687"/>
    </source>
</evidence>
<feature type="binding site" evidence="7">
    <location>
        <position position="140"/>
    </location>
    <ligand>
        <name>Zn(2+)</name>
        <dbReference type="ChEBI" id="CHEBI:29105"/>
        <label>2</label>
    </ligand>
</feature>
<dbReference type="GO" id="GO:0004177">
    <property type="term" value="F:aminopeptidase activity"/>
    <property type="evidence" value="ECO:0007669"/>
    <property type="project" value="UniProtKB-UniRule"/>
</dbReference>
<gene>
    <name evidence="9" type="ORF">SAMN05660337_2473</name>
</gene>
<dbReference type="InterPro" id="IPR010162">
    <property type="entry name" value="PepT-like"/>
</dbReference>
<feature type="active site" description="Proton acceptor" evidence="6">
    <location>
        <position position="139"/>
    </location>
</feature>
<evidence type="ECO:0000313" key="10">
    <source>
        <dbReference type="Proteomes" id="UP000199053"/>
    </source>
</evidence>
<evidence type="ECO:0000256" key="3">
    <source>
        <dbReference type="ARBA" id="ARBA00022801"/>
    </source>
</evidence>
<comment type="cofactor">
    <cofactor evidence="1">
        <name>Zn(2+)</name>
        <dbReference type="ChEBI" id="CHEBI:29105"/>
    </cofactor>
</comment>
<dbReference type="Pfam" id="PF07687">
    <property type="entry name" value="M20_dimer"/>
    <property type="match status" value="1"/>
</dbReference>
<proteinExistence type="inferred from homology"/>
<dbReference type="NCBIfam" id="TIGR01883">
    <property type="entry name" value="PepT-like"/>
    <property type="match status" value="1"/>
</dbReference>
<dbReference type="RefSeq" id="WP_092161523.1">
    <property type="nucleotide sequence ID" value="NZ_FNGA01000003.1"/>
</dbReference>
<evidence type="ECO:0000256" key="7">
    <source>
        <dbReference type="PIRSR" id="PIRSR001123-2"/>
    </source>
</evidence>
<dbReference type="PANTHER" id="PTHR42994:SF2">
    <property type="entry name" value="PEPTIDASE"/>
    <property type="match status" value="1"/>
</dbReference>
<comment type="cofactor">
    <cofactor evidence="7">
        <name>a divalent metal cation</name>
        <dbReference type="ChEBI" id="CHEBI:60240"/>
    </cofactor>
    <text evidence="7">Binds 2 divalent metal cations per subunit.</text>
</comment>
<dbReference type="OrthoDB" id="9809784at2"/>
<name>A0A1G9I7L2_9BACT</name>
<evidence type="ECO:0000256" key="4">
    <source>
        <dbReference type="ARBA" id="ARBA00022833"/>
    </source>
</evidence>
<dbReference type="PIRSF" id="PIRSF001123">
    <property type="entry name" value="PepA_GA"/>
    <property type="match status" value="1"/>
</dbReference>
<dbReference type="Proteomes" id="UP000199053">
    <property type="component" value="Unassembled WGS sequence"/>
</dbReference>
<dbReference type="SUPFAM" id="SSF55031">
    <property type="entry name" value="Bacterial exopeptidase dimerisation domain"/>
    <property type="match status" value="1"/>
</dbReference>
<feature type="binding site" evidence="7">
    <location>
        <position position="106"/>
    </location>
    <ligand>
        <name>Zn(2+)</name>
        <dbReference type="ChEBI" id="CHEBI:29105"/>
        <label>2</label>
    </ligand>
</feature>
<dbReference type="STRING" id="246191.SAMN05660337_2473"/>
<evidence type="ECO:0000256" key="2">
    <source>
        <dbReference type="ARBA" id="ARBA00022723"/>
    </source>
</evidence>
<dbReference type="Gene3D" id="3.30.70.360">
    <property type="match status" value="1"/>
</dbReference>
<keyword evidence="2 7" id="KW-0479">Metal-binding</keyword>
<keyword evidence="4" id="KW-0862">Zinc</keyword>
<sequence>MINRDRILNLFLDLVKIDSPSLKEKDVADYLCSLMQDKGYDIIKDNAGKACGGNTGNIFVRIPATGDGESIAFSAHMDCVNPCCGVVPVVKDDVVYSSGDTVLGGDDKAGLAVMIEALKHLEEESIPHPEIYLMFSICEESGMHGAKNMDATLLPAKNVIVLDSGGAVGTIVIKAPAKAGIKIVFKGKSAHAGITPESGISAIQIAAEAVTHMNLLRIDKETTANLGSIEGGGSTNIVTEQVTLSAEARSTNEESLQSQLDHMKKCCVDAADKFGGACDFDYEISYPALHVDESSMLLAKVEQSCKNISLASSRVSTGGGSDSNILYGKGYGVLTLGIGMSKVHTVEEFIKIKSMTDCAELVAEIMKS</sequence>
<evidence type="ECO:0000256" key="5">
    <source>
        <dbReference type="PIRNR" id="PIRNR001123"/>
    </source>
</evidence>
<dbReference type="PANTHER" id="PTHR42994">
    <property type="entry name" value="PEPTIDASE T"/>
    <property type="match status" value="1"/>
</dbReference>
<dbReference type="SUPFAM" id="SSF53187">
    <property type="entry name" value="Zn-dependent exopeptidases"/>
    <property type="match status" value="1"/>
</dbReference>
<reference evidence="10" key="1">
    <citation type="submission" date="2016-10" db="EMBL/GenBank/DDBJ databases">
        <authorList>
            <person name="Varghese N."/>
            <person name="Submissions S."/>
        </authorList>
    </citation>
    <scope>NUCLEOTIDE SEQUENCE [LARGE SCALE GENOMIC DNA]</scope>
    <source>
        <strain evidence="10">DSM 16995</strain>
    </source>
</reference>
<protein>
    <submittedName>
        <fullName evidence="9">Peptidase T-like protein</fullName>
    </submittedName>
</protein>
<feature type="domain" description="Peptidase M20 dimerisation" evidence="8">
    <location>
        <begin position="179"/>
        <end position="270"/>
    </location>
</feature>
<dbReference type="Pfam" id="PF01546">
    <property type="entry name" value="Peptidase_M20"/>
    <property type="match status" value="1"/>
</dbReference>
<organism evidence="9 10">
    <name type="scientific">Maridesulfovibrio ferrireducens</name>
    <dbReference type="NCBI Taxonomy" id="246191"/>
    <lineage>
        <taxon>Bacteria</taxon>
        <taxon>Pseudomonadati</taxon>
        <taxon>Thermodesulfobacteriota</taxon>
        <taxon>Desulfovibrionia</taxon>
        <taxon>Desulfovibrionales</taxon>
        <taxon>Desulfovibrionaceae</taxon>
        <taxon>Maridesulfovibrio</taxon>
    </lineage>
</organism>
<keyword evidence="3" id="KW-0378">Hydrolase</keyword>
<feature type="binding site" evidence="7">
    <location>
        <position position="106"/>
    </location>
    <ligand>
        <name>Zn(2+)</name>
        <dbReference type="ChEBI" id="CHEBI:29105"/>
        <label>1</label>
    </ligand>
</feature>
<evidence type="ECO:0000256" key="6">
    <source>
        <dbReference type="PIRSR" id="PIRSR001123-1"/>
    </source>
</evidence>
<feature type="binding site" evidence="7">
    <location>
        <position position="163"/>
    </location>
    <ligand>
        <name>Zn(2+)</name>
        <dbReference type="ChEBI" id="CHEBI:29105"/>
        <label>1</label>
    </ligand>
</feature>
<dbReference type="EMBL" id="FNGA01000003">
    <property type="protein sequence ID" value="SDL21056.1"/>
    <property type="molecule type" value="Genomic_DNA"/>
</dbReference>
<dbReference type="InterPro" id="IPR002933">
    <property type="entry name" value="Peptidase_M20"/>
</dbReference>
<comment type="similarity">
    <text evidence="5">Belongs to the peptidase M42 family.</text>
</comment>
<evidence type="ECO:0000313" key="9">
    <source>
        <dbReference type="EMBL" id="SDL21056.1"/>
    </source>
</evidence>
<dbReference type="InterPro" id="IPR011650">
    <property type="entry name" value="Peptidase_M20_dimer"/>
</dbReference>
<accession>A0A1G9I7L2</accession>